<name>A0A7W5ASX7_9BACL</name>
<evidence type="ECO:0000256" key="1">
    <source>
        <dbReference type="ARBA" id="ARBA00010641"/>
    </source>
</evidence>
<accession>A0A7W5ASX7</accession>
<dbReference type="GO" id="GO:0016987">
    <property type="term" value="F:sigma factor activity"/>
    <property type="evidence" value="ECO:0007669"/>
    <property type="project" value="UniProtKB-KW"/>
</dbReference>
<dbReference type="Proteomes" id="UP000570361">
    <property type="component" value="Unassembled WGS sequence"/>
</dbReference>
<reference evidence="8 9" key="1">
    <citation type="submission" date="2020-08" db="EMBL/GenBank/DDBJ databases">
        <title>Genomic Encyclopedia of Type Strains, Phase III (KMG-III): the genomes of soil and plant-associated and newly described type strains.</title>
        <authorList>
            <person name="Whitman W."/>
        </authorList>
    </citation>
    <scope>NUCLEOTIDE SEQUENCE [LARGE SCALE GENOMIC DNA]</scope>
    <source>
        <strain evidence="8 9">CECT 5862</strain>
    </source>
</reference>
<evidence type="ECO:0000256" key="5">
    <source>
        <dbReference type="ARBA" id="ARBA00023163"/>
    </source>
</evidence>
<keyword evidence="3" id="KW-0731">Sigma factor</keyword>
<dbReference type="SUPFAM" id="SSF88946">
    <property type="entry name" value="Sigma2 domain of RNA polymerase sigma factors"/>
    <property type="match status" value="1"/>
</dbReference>
<dbReference type="SUPFAM" id="SSF88659">
    <property type="entry name" value="Sigma3 and sigma4 domains of RNA polymerase sigma factors"/>
    <property type="match status" value="1"/>
</dbReference>
<organism evidence="8 9">
    <name type="scientific">Paenibacillus phyllosphaerae</name>
    <dbReference type="NCBI Taxonomy" id="274593"/>
    <lineage>
        <taxon>Bacteria</taxon>
        <taxon>Bacillati</taxon>
        <taxon>Bacillota</taxon>
        <taxon>Bacilli</taxon>
        <taxon>Bacillales</taxon>
        <taxon>Paenibacillaceae</taxon>
        <taxon>Paenibacillus</taxon>
    </lineage>
</organism>
<sequence length="188" mass="22002">METPIDEALIMQRISQQDPVALEALYDRYEKPLYAYAYRFVGDAMLAEEIVQELFMRIWNRAHTFDGSQSKVSTWLFAILRNIAIDQLRNKQNRTAKQTQDAETFAELIDDQVNLEEQAANNLMAAEVKNAVRELNEEQQHVLDLMYYQGLTQQEISEKRGIPLGTVKSRIRLALKHLRTRLVEFERR</sequence>
<dbReference type="GO" id="GO:0003677">
    <property type="term" value="F:DNA binding"/>
    <property type="evidence" value="ECO:0007669"/>
    <property type="project" value="UniProtKB-KW"/>
</dbReference>
<dbReference type="PANTHER" id="PTHR43133">
    <property type="entry name" value="RNA POLYMERASE ECF-TYPE SIGMA FACTO"/>
    <property type="match status" value="1"/>
</dbReference>
<evidence type="ECO:0000256" key="3">
    <source>
        <dbReference type="ARBA" id="ARBA00023082"/>
    </source>
</evidence>
<dbReference type="InterPro" id="IPR036388">
    <property type="entry name" value="WH-like_DNA-bd_sf"/>
</dbReference>
<proteinExistence type="inferred from homology"/>
<protein>
    <submittedName>
        <fullName evidence="8">RNA polymerase sigma-70 factor (ECF subfamily)</fullName>
    </submittedName>
</protein>
<evidence type="ECO:0000256" key="2">
    <source>
        <dbReference type="ARBA" id="ARBA00023015"/>
    </source>
</evidence>
<dbReference type="NCBIfam" id="TIGR02937">
    <property type="entry name" value="sigma70-ECF"/>
    <property type="match status" value="1"/>
</dbReference>
<dbReference type="InterPro" id="IPR007630">
    <property type="entry name" value="RNA_pol_sigma70_r4"/>
</dbReference>
<dbReference type="InterPro" id="IPR007627">
    <property type="entry name" value="RNA_pol_sigma70_r2"/>
</dbReference>
<dbReference type="RefSeq" id="WP_343060338.1">
    <property type="nucleotide sequence ID" value="NZ_JACHXK010000001.1"/>
</dbReference>
<dbReference type="EMBL" id="JACHXK010000001">
    <property type="protein sequence ID" value="MBB3108067.1"/>
    <property type="molecule type" value="Genomic_DNA"/>
</dbReference>
<evidence type="ECO:0000259" key="7">
    <source>
        <dbReference type="Pfam" id="PF04545"/>
    </source>
</evidence>
<comment type="caution">
    <text evidence="8">The sequence shown here is derived from an EMBL/GenBank/DDBJ whole genome shotgun (WGS) entry which is preliminary data.</text>
</comment>
<keyword evidence="5" id="KW-0804">Transcription</keyword>
<evidence type="ECO:0000313" key="9">
    <source>
        <dbReference type="Proteomes" id="UP000570361"/>
    </source>
</evidence>
<dbReference type="Pfam" id="PF04545">
    <property type="entry name" value="Sigma70_r4"/>
    <property type="match status" value="1"/>
</dbReference>
<feature type="domain" description="RNA polymerase sigma-70 region 4" evidence="7">
    <location>
        <begin position="133"/>
        <end position="179"/>
    </location>
</feature>
<evidence type="ECO:0000256" key="4">
    <source>
        <dbReference type="ARBA" id="ARBA00023125"/>
    </source>
</evidence>
<keyword evidence="4" id="KW-0238">DNA-binding</keyword>
<gene>
    <name evidence="8" type="ORF">FHS18_000095</name>
</gene>
<dbReference type="InterPro" id="IPR039425">
    <property type="entry name" value="RNA_pol_sigma-70-like"/>
</dbReference>
<evidence type="ECO:0000313" key="8">
    <source>
        <dbReference type="EMBL" id="MBB3108067.1"/>
    </source>
</evidence>
<dbReference type="GO" id="GO:0006352">
    <property type="term" value="P:DNA-templated transcription initiation"/>
    <property type="evidence" value="ECO:0007669"/>
    <property type="project" value="InterPro"/>
</dbReference>
<dbReference type="PANTHER" id="PTHR43133:SF62">
    <property type="entry name" value="RNA POLYMERASE SIGMA FACTOR SIGZ"/>
    <property type="match status" value="1"/>
</dbReference>
<dbReference type="InterPro" id="IPR013325">
    <property type="entry name" value="RNA_pol_sigma_r2"/>
</dbReference>
<keyword evidence="9" id="KW-1185">Reference proteome</keyword>
<dbReference type="AlphaFoldDB" id="A0A7W5ASX7"/>
<dbReference type="InterPro" id="IPR013324">
    <property type="entry name" value="RNA_pol_sigma_r3/r4-like"/>
</dbReference>
<dbReference type="Gene3D" id="1.10.1740.10">
    <property type="match status" value="1"/>
</dbReference>
<dbReference type="InterPro" id="IPR014284">
    <property type="entry name" value="RNA_pol_sigma-70_dom"/>
</dbReference>
<dbReference type="Gene3D" id="1.10.10.10">
    <property type="entry name" value="Winged helix-like DNA-binding domain superfamily/Winged helix DNA-binding domain"/>
    <property type="match status" value="1"/>
</dbReference>
<dbReference type="CDD" id="cd06171">
    <property type="entry name" value="Sigma70_r4"/>
    <property type="match status" value="1"/>
</dbReference>
<dbReference type="Pfam" id="PF04542">
    <property type="entry name" value="Sigma70_r2"/>
    <property type="match status" value="1"/>
</dbReference>
<feature type="domain" description="RNA polymerase sigma-70 region 2" evidence="6">
    <location>
        <begin position="25"/>
        <end position="92"/>
    </location>
</feature>
<evidence type="ECO:0000259" key="6">
    <source>
        <dbReference type="Pfam" id="PF04542"/>
    </source>
</evidence>
<keyword evidence="2" id="KW-0805">Transcription regulation</keyword>
<comment type="similarity">
    <text evidence="1">Belongs to the sigma-70 factor family. ECF subfamily.</text>
</comment>